<dbReference type="HOGENOM" id="CLU_220482_0_0_6"/>
<name>A0A0H3EQ49_ECO8N</name>
<sequence>MKAEVTSWIVTLLCFLLWAVDIAIIYGGAA</sequence>
<evidence type="ECO:0000313" key="3">
    <source>
        <dbReference type="Proteomes" id="UP000008614"/>
    </source>
</evidence>
<organism evidence="2 3">
    <name type="scientific">Escherichia coli O83:H1 (strain NRG 857C / AIEC)</name>
    <dbReference type="NCBI Taxonomy" id="685038"/>
    <lineage>
        <taxon>Bacteria</taxon>
        <taxon>Pseudomonadati</taxon>
        <taxon>Pseudomonadota</taxon>
        <taxon>Gammaproteobacteria</taxon>
        <taxon>Enterobacterales</taxon>
        <taxon>Enterobacteriaceae</taxon>
        <taxon>Escherichia</taxon>
    </lineage>
</organism>
<keyword evidence="3" id="KW-1185">Reference proteome</keyword>
<evidence type="ECO:0000256" key="1">
    <source>
        <dbReference type="SAM" id="Phobius"/>
    </source>
</evidence>
<dbReference type="Proteomes" id="UP000008614">
    <property type="component" value="Chromosome"/>
</dbReference>
<dbReference type="EMBL" id="CP001855">
    <property type="protein sequence ID" value="ADR29561.1"/>
    <property type="molecule type" value="Genomic_DNA"/>
</dbReference>
<keyword evidence="1" id="KW-0472">Membrane</keyword>
<dbReference type="AlphaFoldDB" id="A0A0H3EQ49"/>
<evidence type="ECO:0000313" key="2">
    <source>
        <dbReference type="EMBL" id="ADR29561.1"/>
    </source>
</evidence>
<reference evidence="2 3" key="1">
    <citation type="journal article" date="2010" name="BMC Genomics">
        <title>Genome sequence of adherent-invasive Escherichia coli and comparative genomic analysis with other E. coli pathotypes.</title>
        <authorList>
            <person name="Nash J.H."/>
            <person name="Villegas A."/>
            <person name="Kropinski A.M."/>
            <person name="Aguilar-Valenzuela R."/>
            <person name="Konczy P."/>
            <person name="Mascarenhas M."/>
            <person name="Ziebell K."/>
            <person name="Torres A.G."/>
            <person name="Karmali M.A."/>
            <person name="Coombes B.K."/>
        </authorList>
    </citation>
    <scope>NUCLEOTIDE SEQUENCE [LARGE SCALE GENOMIC DNA]</scope>
    <source>
        <strain evidence="3">NRG 857C / AIEC</strain>
    </source>
</reference>
<keyword evidence="1" id="KW-1133">Transmembrane helix</keyword>
<keyword evidence="1" id="KW-0812">Transmembrane</keyword>
<proteinExistence type="predicted"/>
<gene>
    <name evidence="2" type="ordered locus">NRG857_20765</name>
</gene>
<accession>A0A0H3EQ49</accession>
<feature type="transmembrane region" description="Helical" evidence="1">
    <location>
        <begin position="6"/>
        <end position="29"/>
    </location>
</feature>
<dbReference type="KEGG" id="eln:NRG857_20765"/>
<protein>
    <submittedName>
        <fullName evidence="2">Uncharacterized protein</fullName>
    </submittedName>
</protein>